<evidence type="ECO:0000256" key="4">
    <source>
        <dbReference type="ARBA" id="ARBA00022884"/>
    </source>
</evidence>
<evidence type="ECO:0000256" key="1">
    <source>
        <dbReference type="ARBA" id="ARBA00013260"/>
    </source>
</evidence>
<dbReference type="NCBIfam" id="TIGR00447">
    <property type="entry name" value="pth"/>
    <property type="match status" value="1"/>
</dbReference>
<dbReference type="PROSITE" id="PS01196">
    <property type="entry name" value="PEPT_TRNA_HYDROL_2"/>
    <property type="match status" value="1"/>
</dbReference>
<organism evidence="10 11">
    <name type="scientific">Schaalia radingae</name>
    <dbReference type="NCBI Taxonomy" id="131110"/>
    <lineage>
        <taxon>Bacteria</taxon>
        <taxon>Bacillati</taxon>
        <taxon>Actinomycetota</taxon>
        <taxon>Actinomycetes</taxon>
        <taxon>Actinomycetales</taxon>
        <taxon>Actinomycetaceae</taxon>
        <taxon>Schaalia</taxon>
    </lineage>
</organism>
<comment type="catalytic activity">
    <reaction evidence="7 8">
        <text>an N-acyl-L-alpha-aminoacyl-tRNA + H2O = an N-acyl-L-amino acid + a tRNA + H(+)</text>
        <dbReference type="Rhea" id="RHEA:54448"/>
        <dbReference type="Rhea" id="RHEA-COMP:10123"/>
        <dbReference type="Rhea" id="RHEA-COMP:13883"/>
        <dbReference type="ChEBI" id="CHEBI:15377"/>
        <dbReference type="ChEBI" id="CHEBI:15378"/>
        <dbReference type="ChEBI" id="CHEBI:59874"/>
        <dbReference type="ChEBI" id="CHEBI:78442"/>
        <dbReference type="ChEBI" id="CHEBI:138191"/>
        <dbReference type="EC" id="3.1.1.29"/>
    </reaction>
</comment>
<dbReference type="EMBL" id="LT629792">
    <property type="protein sequence ID" value="SDT99445.1"/>
    <property type="molecule type" value="Genomic_DNA"/>
</dbReference>
<feature type="site" description="Stabilizes the basic form of H active site to accept a proton" evidence="7">
    <location>
        <position position="103"/>
    </location>
</feature>
<accession>A0ABY0V921</accession>
<comment type="function">
    <text evidence="7">Hydrolyzes ribosome-free peptidyl-tRNAs (with 1 or more amino acids incorporated), which drop off the ribosome during protein synthesis, or as a result of ribosome stalling.</text>
</comment>
<comment type="subunit">
    <text evidence="7">Monomer.</text>
</comment>
<dbReference type="InterPro" id="IPR018171">
    <property type="entry name" value="Pept_tRNA_hydro_CS"/>
</dbReference>
<dbReference type="PANTHER" id="PTHR17224">
    <property type="entry name" value="PEPTIDYL-TRNA HYDROLASE"/>
    <property type="match status" value="1"/>
</dbReference>
<feature type="active site" description="Proton acceptor" evidence="7">
    <location>
        <position position="24"/>
    </location>
</feature>
<evidence type="ECO:0000256" key="7">
    <source>
        <dbReference type="HAMAP-Rule" id="MF_00083"/>
    </source>
</evidence>
<evidence type="ECO:0000256" key="3">
    <source>
        <dbReference type="ARBA" id="ARBA00022801"/>
    </source>
</evidence>
<keyword evidence="4 7" id="KW-0694">RNA-binding</keyword>
<gene>
    <name evidence="7" type="primary">pth</name>
    <name evidence="10" type="ORF">SAMN04489714_1493</name>
</gene>
<evidence type="ECO:0000313" key="11">
    <source>
        <dbReference type="Proteomes" id="UP000198976"/>
    </source>
</evidence>
<dbReference type="GO" id="GO:0016787">
    <property type="term" value="F:hydrolase activity"/>
    <property type="evidence" value="ECO:0007669"/>
    <property type="project" value="UniProtKB-KW"/>
</dbReference>
<feature type="binding site" evidence="7">
    <location>
        <position position="78"/>
    </location>
    <ligand>
        <name>tRNA</name>
        <dbReference type="ChEBI" id="CHEBI:17843"/>
    </ligand>
</feature>
<dbReference type="HAMAP" id="MF_00083">
    <property type="entry name" value="Pept_tRNA_hydro_bact"/>
    <property type="match status" value="1"/>
</dbReference>
<keyword evidence="3 7" id="KW-0378">Hydrolase</keyword>
<evidence type="ECO:0000313" key="10">
    <source>
        <dbReference type="EMBL" id="SDT99445.1"/>
    </source>
</evidence>
<dbReference type="SUPFAM" id="SSF53178">
    <property type="entry name" value="Peptidyl-tRNA hydrolase-like"/>
    <property type="match status" value="1"/>
</dbReference>
<dbReference type="InterPro" id="IPR036416">
    <property type="entry name" value="Pept_tRNA_hydro_sf"/>
</dbReference>
<evidence type="ECO:0000256" key="6">
    <source>
        <dbReference type="ARBA" id="ARBA00050038"/>
    </source>
</evidence>
<proteinExistence type="inferred from homology"/>
<dbReference type="PROSITE" id="PS01195">
    <property type="entry name" value="PEPT_TRNA_HYDROL_1"/>
    <property type="match status" value="1"/>
</dbReference>
<name>A0ABY0V921_9ACTO</name>
<feature type="binding site" evidence="7">
    <location>
        <position position="76"/>
    </location>
    <ligand>
        <name>tRNA</name>
        <dbReference type="ChEBI" id="CHEBI:17843"/>
    </ligand>
</feature>
<reference evidence="10 11" key="1">
    <citation type="submission" date="2016-10" db="EMBL/GenBank/DDBJ databases">
        <authorList>
            <person name="Varghese N."/>
            <person name="Submissions S."/>
        </authorList>
    </citation>
    <scope>NUCLEOTIDE SEQUENCE [LARGE SCALE GENOMIC DNA]</scope>
    <source>
        <strain evidence="10 11">DSM 9169</strain>
    </source>
</reference>
<sequence length="203" mass="21892">MSDETPWLIVGLGNPGAQYSRTRHNVGHMVIDALAGRCSATLTAHKSGTHMASIRLGIRPGGAPGPQVLVATSDSYMNTSGRSISALARFAHIAPDRILVIHDDLDLPEHDLRLKFDGGEGGHNGLKSLSQCLGTRAYHRLRVGIGRPPGRQDPADYVLAQLSARDRTEWDVTVEKAADVIEDVALNGFPEAQQRLHSHSSPQ</sequence>
<dbReference type="Gene3D" id="3.40.50.1470">
    <property type="entry name" value="Peptidyl-tRNA hydrolase"/>
    <property type="match status" value="1"/>
</dbReference>
<dbReference type="PANTHER" id="PTHR17224:SF1">
    <property type="entry name" value="PEPTIDYL-TRNA HYDROLASE"/>
    <property type="match status" value="1"/>
</dbReference>
<comment type="similarity">
    <text evidence="5 7 9">Belongs to the PTH family.</text>
</comment>
<dbReference type="Proteomes" id="UP000198976">
    <property type="component" value="Chromosome I"/>
</dbReference>
<evidence type="ECO:0000256" key="8">
    <source>
        <dbReference type="RuleBase" id="RU000673"/>
    </source>
</evidence>
<feature type="binding site" evidence="7">
    <location>
        <position position="124"/>
    </location>
    <ligand>
        <name>tRNA</name>
        <dbReference type="ChEBI" id="CHEBI:17843"/>
    </ligand>
</feature>
<evidence type="ECO:0000256" key="9">
    <source>
        <dbReference type="RuleBase" id="RU004320"/>
    </source>
</evidence>
<comment type="subcellular location">
    <subcellularLocation>
        <location evidence="7">Cytoplasm</location>
    </subcellularLocation>
</comment>
<keyword evidence="11" id="KW-1185">Reference proteome</keyword>
<evidence type="ECO:0000256" key="2">
    <source>
        <dbReference type="ARBA" id="ARBA00022555"/>
    </source>
</evidence>
<dbReference type="RefSeq" id="WP_092648745.1">
    <property type="nucleotide sequence ID" value="NZ_LT629792.1"/>
</dbReference>
<keyword evidence="7" id="KW-0963">Cytoplasm</keyword>
<protein>
    <recommendedName>
        <fullName evidence="6 7">Peptidyl-tRNA hydrolase</fullName>
        <shortName evidence="7">Pth</shortName>
        <ecNumber evidence="1 7">3.1.1.29</ecNumber>
    </recommendedName>
</protein>
<dbReference type="CDD" id="cd00462">
    <property type="entry name" value="PTH"/>
    <property type="match status" value="1"/>
</dbReference>
<evidence type="ECO:0000256" key="5">
    <source>
        <dbReference type="ARBA" id="ARBA00038063"/>
    </source>
</evidence>
<dbReference type="InterPro" id="IPR001328">
    <property type="entry name" value="Pept_tRNA_hydro"/>
</dbReference>
<keyword evidence="2 7" id="KW-0820">tRNA-binding</keyword>
<comment type="function">
    <text evidence="7">Catalyzes the release of premature peptidyl moieties from peptidyl-tRNA molecules trapped in stalled 50S ribosomal subunits, and thus maintains levels of free tRNAs and 50S ribosomes.</text>
</comment>
<feature type="binding site" evidence="7">
    <location>
        <position position="19"/>
    </location>
    <ligand>
        <name>tRNA</name>
        <dbReference type="ChEBI" id="CHEBI:17843"/>
    </ligand>
</feature>
<dbReference type="Pfam" id="PF01195">
    <property type="entry name" value="Pept_tRNA_hydro"/>
    <property type="match status" value="1"/>
</dbReference>
<dbReference type="EC" id="3.1.1.29" evidence="1 7"/>
<feature type="site" description="Discriminates between blocked and unblocked aminoacyl-tRNA" evidence="7">
    <location>
        <position position="14"/>
    </location>
</feature>